<gene>
    <name evidence="2" type="ORF">UFOPK4092_00297</name>
</gene>
<sequence>MVEEIAFLPVIEGKEAEFEEAIGRGLNEIISKLSGVISINLRRGVESPSTYALLIQWETIEDHTVGFVQSPAFDEWRAIVGSFFSGAPTVEHWTPIKF</sequence>
<reference evidence="2" key="1">
    <citation type="submission" date="2020-05" db="EMBL/GenBank/DDBJ databases">
        <authorList>
            <person name="Chiriac C."/>
            <person name="Salcher M."/>
            <person name="Ghai R."/>
            <person name="Kavagutti S V."/>
        </authorList>
    </citation>
    <scope>NUCLEOTIDE SEQUENCE</scope>
</reference>
<dbReference type="InterPro" id="IPR011008">
    <property type="entry name" value="Dimeric_a/b-barrel"/>
</dbReference>
<protein>
    <submittedName>
        <fullName evidence="2">Unannotated protein</fullName>
    </submittedName>
</protein>
<accession>A0A6J7PVM0</accession>
<dbReference type="Pfam" id="PF03992">
    <property type="entry name" value="ABM"/>
    <property type="match status" value="1"/>
</dbReference>
<dbReference type="AlphaFoldDB" id="A0A6J7PVM0"/>
<dbReference type="Gene3D" id="3.30.70.100">
    <property type="match status" value="1"/>
</dbReference>
<evidence type="ECO:0000259" key="1">
    <source>
        <dbReference type="PROSITE" id="PS51725"/>
    </source>
</evidence>
<dbReference type="SUPFAM" id="SSF54909">
    <property type="entry name" value="Dimeric alpha+beta barrel"/>
    <property type="match status" value="1"/>
</dbReference>
<feature type="domain" description="ABM" evidence="1">
    <location>
        <begin position="2"/>
        <end position="92"/>
    </location>
</feature>
<organism evidence="2">
    <name type="scientific">freshwater metagenome</name>
    <dbReference type="NCBI Taxonomy" id="449393"/>
    <lineage>
        <taxon>unclassified sequences</taxon>
        <taxon>metagenomes</taxon>
        <taxon>ecological metagenomes</taxon>
    </lineage>
</organism>
<proteinExistence type="predicted"/>
<dbReference type="EMBL" id="CAFBPJ010000020">
    <property type="protein sequence ID" value="CAB5009268.1"/>
    <property type="molecule type" value="Genomic_DNA"/>
</dbReference>
<evidence type="ECO:0000313" key="2">
    <source>
        <dbReference type="EMBL" id="CAB5009268.1"/>
    </source>
</evidence>
<dbReference type="InterPro" id="IPR007138">
    <property type="entry name" value="ABM_dom"/>
</dbReference>
<dbReference type="PROSITE" id="PS51725">
    <property type="entry name" value="ABM"/>
    <property type="match status" value="1"/>
</dbReference>
<name>A0A6J7PVM0_9ZZZZ</name>